<dbReference type="SMART" id="SM00345">
    <property type="entry name" value="HTH_GNTR"/>
    <property type="match status" value="1"/>
</dbReference>
<dbReference type="PRINTS" id="PR00035">
    <property type="entry name" value="HTHGNTR"/>
</dbReference>
<evidence type="ECO:0000256" key="1">
    <source>
        <dbReference type="ARBA" id="ARBA00023015"/>
    </source>
</evidence>
<gene>
    <name evidence="5" type="ORF">NGB36_20335</name>
</gene>
<reference evidence="5" key="1">
    <citation type="submission" date="2022-06" db="EMBL/GenBank/DDBJ databases">
        <title>Draft genome sequence of Streptomyces sp. RB6PN25 isolated from peat swamp forest in Thailand.</title>
        <authorList>
            <person name="Duangmal K."/>
            <person name="Klaysubun C."/>
        </authorList>
    </citation>
    <scope>NUCLEOTIDE SEQUENCE</scope>
    <source>
        <strain evidence="5">RB6PN25</strain>
    </source>
</reference>
<dbReference type="InterPro" id="IPR036390">
    <property type="entry name" value="WH_DNA-bd_sf"/>
</dbReference>
<sequence length="246" mass="26535">MVTSGPASESREGERRLAPVKREPAAIVIARRLTEAVMDGTLAPGRQLGEVELAAQLGVSRGPLREAMQRLVQQGILRSEPHRGVFVVELSDDDVTDIYLARTAIEAAACRIVIRHHPQRTAARLATAHRAMAAAARQGDPAALAAADMELHQILIAESGSPRLARMADTLFVETRMCLSALTVTYSAPTDLVAEHAAIIEALREGDEKLLIELLDEHMQDALRRLVPVDGMQACGLPGTPQDRPA</sequence>
<keyword evidence="6" id="KW-1185">Reference proteome</keyword>
<accession>A0ABT1Q0Q7</accession>
<evidence type="ECO:0000256" key="3">
    <source>
        <dbReference type="ARBA" id="ARBA00023163"/>
    </source>
</evidence>
<evidence type="ECO:0000313" key="5">
    <source>
        <dbReference type="EMBL" id="MCQ4082885.1"/>
    </source>
</evidence>
<comment type="caution">
    <text evidence="5">The sequence shown here is derived from an EMBL/GenBank/DDBJ whole genome shotgun (WGS) entry which is preliminary data.</text>
</comment>
<keyword evidence="2" id="KW-0238">DNA-binding</keyword>
<evidence type="ECO:0000259" key="4">
    <source>
        <dbReference type="PROSITE" id="PS50949"/>
    </source>
</evidence>
<dbReference type="Pfam" id="PF00392">
    <property type="entry name" value="GntR"/>
    <property type="match status" value="1"/>
</dbReference>
<dbReference type="Pfam" id="PF07729">
    <property type="entry name" value="FCD"/>
    <property type="match status" value="1"/>
</dbReference>
<evidence type="ECO:0000313" key="6">
    <source>
        <dbReference type="Proteomes" id="UP001057702"/>
    </source>
</evidence>
<dbReference type="Gene3D" id="1.20.120.530">
    <property type="entry name" value="GntR ligand-binding domain-like"/>
    <property type="match status" value="1"/>
</dbReference>
<dbReference type="EMBL" id="JANFNG010000016">
    <property type="protein sequence ID" value="MCQ4082885.1"/>
    <property type="molecule type" value="Genomic_DNA"/>
</dbReference>
<dbReference type="SUPFAM" id="SSF46785">
    <property type="entry name" value="Winged helix' DNA-binding domain"/>
    <property type="match status" value="1"/>
</dbReference>
<protein>
    <submittedName>
        <fullName evidence="5">GntR family transcriptional regulator</fullName>
    </submittedName>
</protein>
<dbReference type="PANTHER" id="PTHR43537">
    <property type="entry name" value="TRANSCRIPTIONAL REGULATOR, GNTR FAMILY"/>
    <property type="match status" value="1"/>
</dbReference>
<dbReference type="PROSITE" id="PS50949">
    <property type="entry name" value="HTH_GNTR"/>
    <property type="match status" value="1"/>
</dbReference>
<organism evidence="5 6">
    <name type="scientific">Streptomyces humicola</name>
    <dbReference type="NCBI Taxonomy" id="2953240"/>
    <lineage>
        <taxon>Bacteria</taxon>
        <taxon>Bacillati</taxon>
        <taxon>Actinomycetota</taxon>
        <taxon>Actinomycetes</taxon>
        <taxon>Kitasatosporales</taxon>
        <taxon>Streptomycetaceae</taxon>
        <taxon>Streptomyces</taxon>
    </lineage>
</organism>
<dbReference type="InterPro" id="IPR008920">
    <property type="entry name" value="TF_FadR/GntR_C"/>
</dbReference>
<dbReference type="InterPro" id="IPR036388">
    <property type="entry name" value="WH-like_DNA-bd_sf"/>
</dbReference>
<dbReference type="InterPro" id="IPR011711">
    <property type="entry name" value="GntR_C"/>
</dbReference>
<keyword evidence="1" id="KW-0805">Transcription regulation</keyword>
<dbReference type="SUPFAM" id="SSF48008">
    <property type="entry name" value="GntR ligand-binding domain-like"/>
    <property type="match status" value="1"/>
</dbReference>
<dbReference type="PANTHER" id="PTHR43537:SF45">
    <property type="entry name" value="GNTR FAMILY REGULATORY PROTEIN"/>
    <property type="match status" value="1"/>
</dbReference>
<name>A0ABT1Q0Q7_9ACTN</name>
<dbReference type="Proteomes" id="UP001057702">
    <property type="component" value="Unassembled WGS sequence"/>
</dbReference>
<dbReference type="SMART" id="SM00895">
    <property type="entry name" value="FCD"/>
    <property type="match status" value="1"/>
</dbReference>
<evidence type="ECO:0000256" key="2">
    <source>
        <dbReference type="ARBA" id="ARBA00023125"/>
    </source>
</evidence>
<dbReference type="CDD" id="cd07377">
    <property type="entry name" value="WHTH_GntR"/>
    <property type="match status" value="1"/>
</dbReference>
<keyword evidence="3" id="KW-0804">Transcription</keyword>
<feature type="domain" description="HTH gntR-type" evidence="4">
    <location>
        <begin position="23"/>
        <end position="90"/>
    </location>
</feature>
<dbReference type="InterPro" id="IPR000524">
    <property type="entry name" value="Tscrpt_reg_HTH_GntR"/>
</dbReference>
<dbReference type="Gene3D" id="1.10.10.10">
    <property type="entry name" value="Winged helix-like DNA-binding domain superfamily/Winged helix DNA-binding domain"/>
    <property type="match status" value="1"/>
</dbReference>
<proteinExistence type="predicted"/>